<gene>
    <name evidence="2" type="ORF">DFH08DRAFT_1072741</name>
</gene>
<dbReference type="Proteomes" id="UP001218218">
    <property type="component" value="Unassembled WGS sequence"/>
</dbReference>
<organism evidence="2 3">
    <name type="scientific">Mycena albidolilacea</name>
    <dbReference type="NCBI Taxonomy" id="1033008"/>
    <lineage>
        <taxon>Eukaryota</taxon>
        <taxon>Fungi</taxon>
        <taxon>Dikarya</taxon>
        <taxon>Basidiomycota</taxon>
        <taxon>Agaricomycotina</taxon>
        <taxon>Agaricomycetes</taxon>
        <taxon>Agaricomycetidae</taxon>
        <taxon>Agaricales</taxon>
        <taxon>Marasmiineae</taxon>
        <taxon>Mycenaceae</taxon>
        <taxon>Mycena</taxon>
    </lineage>
</organism>
<feature type="region of interest" description="Disordered" evidence="1">
    <location>
        <begin position="145"/>
        <end position="164"/>
    </location>
</feature>
<feature type="region of interest" description="Disordered" evidence="1">
    <location>
        <begin position="109"/>
        <end position="128"/>
    </location>
</feature>
<evidence type="ECO:0000313" key="2">
    <source>
        <dbReference type="EMBL" id="KAJ7363834.1"/>
    </source>
</evidence>
<sequence length="202" mass="22517">MAPLRVSGSSRCLNVDVSRPRWDFPRLRDTIIRLKTSGLPLQTSRTRLKLSKRCLSLCRSGSVLVSYVLFRLFFLDSCRLCSCSSGALSSSFRLKIFNISRLKTSVGDCSSTRQDLAPQDNARARQDLAPQDASSALQECLKTAQERTKTSRPKMTQERSQELASQALSGRLLKSALRPRAARRRKSAPRCLKISCGTFSSL</sequence>
<dbReference type="AlphaFoldDB" id="A0AAD7F3R2"/>
<feature type="compositionally biased region" description="Basic and acidic residues" evidence="1">
    <location>
        <begin position="145"/>
        <end position="161"/>
    </location>
</feature>
<evidence type="ECO:0000313" key="3">
    <source>
        <dbReference type="Proteomes" id="UP001218218"/>
    </source>
</evidence>
<protein>
    <submittedName>
        <fullName evidence="2">Uncharacterized protein</fullName>
    </submittedName>
</protein>
<keyword evidence="3" id="KW-1185">Reference proteome</keyword>
<reference evidence="2" key="1">
    <citation type="submission" date="2023-03" db="EMBL/GenBank/DDBJ databases">
        <title>Massive genome expansion in bonnet fungi (Mycena s.s.) driven by repeated elements and novel gene families across ecological guilds.</title>
        <authorList>
            <consortium name="Lawrence Berkeley National Laboratory"/>
            <person name="Harder C.B."/>
            <person name="Miyauchi S."/>
            <person name="Viragh M."/>
            <person name="Kuo A."/>
            <person name="Thoen E."/>
            <person name="Andreopoulos B."/>
            <person name="Lu D."/>
            <person name="Skrede I."/>
            <person name="Drula E."/>
            <person name="Henrissat B."/>
            <person name="Morin E."/>
            <person name="Kohler A."/>
            <person name="Barry K."/>
            <person name="LaButti K."/>
            <person name="Morin E."/>
            <person name="Salamov A."/>
            <person name="Lipzen A."/>
            <person name="Mereny Z."/>
            <person name="Hegedus B."/>
            <person name="Baldrian P."/>
            <person name="Stursova M."/>
            <person name="Weitz H."/>
            <person name="Taylor A."/>
            <person name="Grigoriev I.V."/>
            <person name="Nagy L.G."/>
            <person name="Martin F."/>
            <person name="Kauserud H."/>
        </authorList>
    </citation>
    <scope>NUCLEOTIDE SEQUENCE</scope>
    <source>
        <strain evidence="2">CBHHK002</strain>
    </source>
</reference>
<accession>A0AAD7F3R2</accession>
<evidence type="ECO:0000256" key="1">
    <source>
        <dbReference type="SAM" id="MobiDB-lite"/>
    </source>
</evidence>
<dbReference type="EMBL" id="JARIHO010000003">
    <property type="protein sequence ID" value="KAJ7363834.1"/>
    <property type="molecule type" value="Genomic_DNA"/>
</dbReference>
<proteinExistence type="predicted"/>
<comment type="caution">
    <text evidence="2">The sequence shown here is derived from an EMBL/GenBank/DDBJ whole genome shotgun (WGS) entry which is preliminary data.</text>
</comment>
<name>A0AAD7F3R2_9AGAR</name>